<protein>
    <submittedName>
        <fullName evidence="1">Uncharacterized protein</fullName>
    </submittedName>
</protein>
<comment type="caution">
    <text evidence="1">The sequence shown here is derived from an EMBL/GenBank/DDBJ whole genome shotgun (WGS) entry which is preliminary data.</text>
</comment>
<organism evidence="1 2">
    <name type="scientific">Nephila pilipes</name>
    <name type="common">Giant wood spider</name>
    <name type="synonym">Nephila maculata</name>
    <dbReference type="NCBI Taxonomy" id="299642"/>
    <lineage>
        <taxon>Eukaryota</taxon>
        <taxon>Metazoa</taxon>
        <taxon>Ecdysozoa</taxon>
        <taxon>Arthropoda</taxon>
        <taxon>Chelicerata</taxon>
        <taxon>Arachnida</taxon>
        <taxon>Araneae</taxon>
        <taxon>Araneomorphae</taxon>
        <taxon>Entelegynae</taxon>
        <taxon>Araneoidea</taxon>
        <taxon>Nephilidae</taxon>
        <taxon>Nephila</taxon>
    </lineage>
</organism>
<reference evidence="1" key="1">
    <citation type="submission" date="2020-08" db="EMBL/GenBank/DDBJ databases">
        <title>Multicomponent nature underlies the extraordinary mechanical properties of spider dragline silk.</title>
        <authorList>
            <person name="Kono N."/>
            <person name="Nakamura H."/>
            <person name="Mori M."/>
            <person name="Yoshida Y."/>
            <person name="Ohtoshi R."/>
            <person name="Malay A.D."/>
            <person name="Moran D.A.P."/>
            <person name="Tomita M."/>
            <person name="Numata K."/>
            <person name="Arakawa K."/>
        </authorList>
    </citation>
    <scope>NUCLEOTIDE SEQUENCE</scope>
</reference>
<keyword evidence="2" id="KW-1185">Reference proteome</keyword>
<accession>A0A8X6P4J9</accession>
<dbReference type="EMBL" id="BMAW01064943">
    <property type="protein sequence ID" value="GFT47914.1"/>
    <property type="molecule type" value="Genomic_DNA"/>
</dbReference>
<sequence>MDVWRSERASLVHSHTSRRRRATQATSLIQSPVSCNGQLTEWTRDSSLLFGRERGCPEKAFFDKCCEKGCIEYGFCFSHRF</sequence>
<evidence type="ECO:0000313" key="2">
    <source>
        <dbReference type="Proteomes" id="UP000887013"/>
    </source>
</evidence>
<dbReference type="AlphaFoldDB" id="A0A8X6P4J9"/>
<proteinExistence type="predicted"/>
<dbReference type="Proteomes" id="UP000887013">
    <property type="component" value="Unassembled WGS sequence"/>
</dbReference>
<evidence type="ECO:0000313" key="1">
    <source>
        <dbReference type="EMBL" id="GFT47914.1"/>
    </source>
</evidence>
<gene>
    <name evidence="1" type="ORF">NPIL_34031</name>
</gene>
<name>A0A8X6P4J9_NEPPI</name>